<dbReference type="SUPFAM" id="SSF55120">
    <property type="entry name" value="Pseudouridine synthase"/>
    <property type="match status" value="1"/>
</dbReference>
<dbReference type="InterPro" id="IPR020103">
    <property type="entry name" value="PsdUridine_synth_cat_dom_sf"/>
</dbReference>
<dbReference type="GO" id="GO:0003723">
    <property type="term" value="F:RNA binding"/>
    <property type="evidence" value="ECO:0007669"/>
    <property type="project" value="UniProtKB-KW"/>
</dbReference>
<dbReference type="NCBIfam" id="TIGR00005">
    <property type="entry name" value="rluA_subfam"/>
    <property type="match status" value="1"/>
</dbReference>
<evidence type="ECO:0000313" key="8">
    <source>
        <dbReference type="EMBL" id="KRM07800.1"/>
    </source>
</evidence>
<dbReference type="GO" id="GO:0000455">
    <property type="term" value="P:enzyme-directed rRNA pseudouridine synthesis"/>
    <property type="evidence" value="ECO:0007669"/>
    <property type="project" value="TreeGrafter"/>
</dbReference>
<dbReference type="EC" id="5.4.99.-" evidence="6"/>
<dbReference type="PROSITE" id="PS50889">
    <property type="entry name" value="S4"/>
    <property type="match status" value="1"/>
</dbReference>
<feature type="domain" description="Pseudouridine synthase RsuA/RluA-like" evidence="7">
    <location>
        <begin position="92"/>
        <end position="243"/>
    </location>
</feature>
<dbReference type="InterPro" id="IPR050188">
    <property type="entry name" value="RluA_PseudoU_synthase"/>
</dbReference>
<accession>A0A0R1VPP1</accession>
<reference evidence="8 9" key="1">
    <citation type="journal article" date="2015" name="Genome Announc.">
        <title>Expanding the biotechnology potential of lactobacilli through comparative genomics of 213 strains and associated genera.</title>
        <authorList>
            <person name="Sun Z."/>
            <person name="Harris H.M."/>
            <person name="McCann A."/>
            <person name="Guo C."/>
            <person name="Argimon S."/>
            <person name="Zhang W."/>
            <person name="Yang X."/>
            <person name="Jeffery I.B."/>
            <person name="Cooney J.C."/>
            <person name="Kagawa T.F."/>
            <person name="Liu W."/>
            <person name="Song Y."/>
            <person name="Salvetti E."/>
            <person name="Wrobel A."/>
            <person name="Rasinkangas P."/>
            <person name="Parkhill J."/>
            <person name="Rea M.C."/>
            <person name="O'Sullivan O."/>
            <person name="Ritari J."/>
            <person name="Douillard F.P."/>
            <person name="Paul Ross R."/>
            <person name="Yang R."/>
            <person name="Briner A.E."/>
            <person name="Felis G.E."/>
            <person name="de Vos W.M."/>
            <person name="Barrangou R."/>
            <person name="Klaenhammer T.R."/>
            <person name="Caufield P.W."/>
            <person name="Cui Y."/>
            <person name="Zhang H."/>
            <person name="O'Toole P.W."/>
        </authorList>
    </citation>
    <scope>NUCLEOTIDE SEQUENCE [LARGE SCALE GENOMIC DNA]</scope>
    <source>
        <strain evidence="8 9">DSM 17758</strain>
    </source>
</reference>
<proteinExistence type="inferred from homology"/>
<evidence type="ECO:0000256" key="1">
    <source>
        <dbReference type="ARBA" id="ARBA00000073"/>
    </source>
</evidence>
<dbReference type="EMBL" id="AZFX01000096">
    <property type="protein sequence ID" value="KRM07800.1"/>
    <property type="molecule type" value="Genomic_DNA"/>
</dbReference>
<dbReference type="InterPro" id="IPR006224">
    <property type="entry name" value="PsdUridine_synth_RluA-like_CS"/>
</dbReference>
<dbReference type="InterPro" id="IPR006145">
    <property type="entry name" value="PsdUridine_synth_RsuA/RluA"/>
</dbReference>
<keyword evidence="3 6" id="KW-0413">Isomerase</keyword>
<protein>
    <recommendedName>
        <fullName evidence="6">Pseudouridine synthase</fullName>
        <ecNumber evidence="6">5.4.99.-</ecNumber>
    </recommendedName>
</protein>
<dbReference type="GO" id="GO:0140098">
    <property type="term" value="F:catalytic activity, acting on RNA"/>
    <property type="evidence" value="ECO:0007669"/>
    <property type="project" value="UniProtKB-ARBA"/>
</dbReference>
<comment type="catalytic activity">
    <reaction evidence="1 6">
        <text>a uridine in RNA = a pseudouridine in RNA</text>
        <dbReference type="Rhea" id="RHEA:48348"/>
        <dbReference type="Rhea" id="RHEA-COMP:12068"/>
        <dbReference type="Rhea" id="RHEA-COMP:12069"/>
        <dbReference type="ChEBI" id="CHEBI:65314"/>
        <dbReference type="ChEBI" id="CHEBI:65315"/>
    </reaction>
</comment>
<comment type="similarity">
    <text evidence="2 6">Belongs to the pseudouridine synthase RluA family.</text>
</comment>
<feature type="active site" evidence="4">
    <location>
        <position position="139"/>
    </location>
</feature>
<dbReference type="PATRIC" id="fig|1423735.3.peg.903"/>
<evidence type="ECO:0000256" key="5">
    <source>
        <dbReference type="PROSITE-ProRule" id="PRU00182"/>
    </source>
</evidence>
<dbReference type="Proteomes" id="UP000051315">
    <property type="component" value="Unassembled WGS sequence"/>
</dbReference>
<keyword evidence="5" id="KW-0694">RNA-binding</keyword>
<evidence type="ECO:0000256" key="6">
    <source>
        <dbReference type="RuleBase" id="RU362028"/>
    </source>
</evidence>
<dbReference type="RefSeq" id="WP_057825907.1">
    <property type="nucleotide sequence ID" value="NZ_AZFX01000096.1"/>
</dbReference>
<dbReference type="PROSITE" id="PS01129">
    <property type="entry name" value="PSI_RLU"/>
    <property type="match status" value="1"/>
</dbReference>
<dbReference type="GO" id="GO:0009982">
    <property type="term" value="F:pseudouridine synthase activity"/>
    <property type="evidence" value="ECO:0007669"/>
    <property type="project" value="InterPro"/>
</dbReference>
<gene>
    <name evidence="8" type="ORF">FC15_GL000868</name>
</gene>
<dbReference type="OrthoDB" id="9807829at2"/>
<dbReference type="CDD" id="cd02869">
    <property type="entry name" value="PseudoU_synth_RluA_like"/>
    <property type="match status" value="1"/>
</dbReference>
<sequence length="304" mass="34305">MDFKWQFFAANFPDQEKMTLQSFLKHQGFSKSQIGRLKFAGGHIYVNHRRRYTNYLLHDRDVVFVTLAPEAAAETVTTSHLPIDIIYEDELFLVVNKPAGLASIPSRRHPNDSLANRVKGYLQSQGAESLSIHIVTRLDMDTSGLVIFGKSAYAHSLLDEQNKQHRLQKTYLALAQGQFAQSSGLIDLPIRRRDEHGMTRIVAADGKPSRTRYRVLQDYKVGSLVQLRLLTGRTHQIRVHLAALGHPLFGDALYGGPMTPSAQRQALHCAHLVFYQPILKKEIQLDAPLPQDFVTIEAEMKQGV</sequence>
<evidence type="ECO:0000256" key="3">
    <source>
        <dbReference type="ARBA" id="ARBA00023235"/>
    </source>
</evidence>
<comment type="function">
    <text evidence="6">Responsible for synthesis of pseudouridine from uracil.</text>
</comment>
<evidence type="ECO:0000259" key="7">
    <source>
        <dbReference type="Pfam" id="PF00849"/>
    </source>
</evidence>
<dbReference type="AlphaFoldDB" id="A0A0R1VPP1"/>
<dbReference type="PANTHER" id="PTHR21600">
    <property type="entry name" value="MITOCHONDRIAL RNA PSEUDOURIDINE SYNTHASE"/>
    <property type="match status" value="1"/>
</dbReference>
<dbReference type="CDD" id="cd00165">
    <property type="entry name" value="S4"/>
    <property type="match status" value="1"/>
</dbReference>
<dbReference type="InterPro" id="IPR006225">
    <property type="entry name" value="PsdUridine_synth_RluC/D"/>
</dbReference>
<keyword evidence="9" id="KW-1185">Reference proteome</keyword>
<dbReference type="PANTHER" id="PTHR21600:SF35">
    <property type="entry name" value="PSEUDOURIDINE SYNTHASE"/>
    <property type="match status" value="1"/>
</dbReference>
<comment type="caution">
    <text evidence="8">The sequence shown here is derived from an EMBL/GenBank/DDBJ whole genome shotgun (WGS) entry which is preliminary data.</text>
</comment>
<evidence type="ECO:0000256" key="4">
    <source>
        <dbReference type="PIRSR" id="PIRSR606225-1"/>
    </source>
</evidence>
<dbReference type="FunFam" id="3.30.2350.10:FF:000005">
    <property type="entry name" value="Pseudouridine synthase"/>
    <property type="match status" value="1"/>
</dbReference>
<evidence type="ECO:0000256" key="2">
    <source>
        <dbReference type="ARBA" id="ARBA00010876"/>
    </source>
</evidence>
<evidence type="ECO:0000313" key="9">
    <source>
        <dbReference type="Proteomes" id="UP000051315"/>
    </source>
</evidence>
<name>A0A0R1VPP1_9LACO</name>
<organism evidence="8 9">
    <name type="scientific">Lapidilactobacillus concavus DSM 17758</name>
    <dbReference type="NCBI Taxonomy" id="1423735"/>
    <lineage>
        <taxon>Bacteria</taxon>
        <taxon>Bacillati</taxon>
        <taxon>Bacillota</taxon>
        <taxon>Bacilli</taxon>
        <taxon>Lactobacillales</taxon>
        <taxon>Lactobacillaceae</taxon>
        <taxon>Lapidilactobacillus</taxon>
    </lineage>
</organism>
<dbReference type="Gene3D" id="3.30.2350.10">
    <property type="entry name" value="Pseudouridine synthase"/>
    <property type="match status" value="1"/>
</dbReference>
<dbReference type="Pfam" id="PF00849">
    <property type="entry name" value="PseudoU_synth_2"/>
    <property type="match status" value="1"/>
</dbReference>
<dbReference type="STRING" id="1423735.FC15_GL000868"/>